<keyword evidence="6 7" id="KW-0472">Membrane</keyword>
<evidence type="ECO:0000259" key="8">
    <source>
        <dbReference type="PROSITE" id="PS50850"/>
    </source>
</evidence>
<feature type="transmembrane region" description="Helical" evidence="7">
    <location>
        <begin position="184"/>
        <end position="206"/>
    </location>
</feature>
<evidence type="ECO:0000313" key="9">
    <source>
        <dbReference type="EMBL" id="MBB6733990.1"/>
    </source>
</evidence>
<accession>A0A7X0VXU5</accession>
<dbReference type="GO" id="GO:0022857">
    <property type="term" value="F:transmembrane transporter activity"/>
    <property type="evidence" value="ECO:0007669"/>
    <property type="project" value="InterPro"/>
</dbReference>
<organism evidence="9 10">
    <name type="scientific">Cohnella zeiphila</name>
    <dbReference type="NCBI Taxonomy" id="2761120"/>
    <lineage>
        <taxon>Bacteria</taxon>
        <taxon>Bacillati</taxon>
        <taxon>Bacillota</taxon>
        <taxon>Bacilli</taxon>
        <taxon>Bacillales</taxon>
        <taxon>Paenibacillaceae</taxon>
        <taxon>Cohnella</taxon>
    </lineage>
</organism>
<feature type="transmembrane region" description="Helical" evidence="7">
    <location>
        <begin position="352"/>
        <end position="373"/>
    </location>
</feature>
<feature type="transmembrane region" description="Helical" evidence="7">
    <location>
        <begin position="379"/>
        <end position="397"/>
    </location>
</feature>
<gene>
    <name evidence="9" type="ORF">H7C18_24000</name>
</gene>
<feature type="transmembrane region" description="Helical" evidence="7">
    <location>
        <begin position="123"/>
        <end position="144"/>
    </location>
</feature>
<dbReference type="InterPro" id="IPR020846">
    <property type="entry name" value="MFS_dom"/>
</dbReference>
<evidence type="ECO:0000313" key="10">
    <source>
        <dbReference type="Proteomes" id="UP000564644"/>
    </source>
</evidence>
<dbReference type="InterPro" id="IPR050189">
    <property type="entry name" value="MFS_Efflux_Transporters"/>
</dbReference>
<feature type="transmembrane region" description="Helical" evidence="7">
    <location>
        <begin position="98"/>
        <end position="117"/>
    </location>
</feature>
<keyword evidence="4 7" id="KW-0812">Transmembrane</keyword>
<evidence type="ECO:0000256" key="2">
    <source>
        <dbReference type="ARBA" id="ARBA00022448"/>
    </source>
</evidence>
<reference evidence="9 10" key="1">
    <citation type="submission" date="2020-08" db="EMBL/GenBank/DDBJ databases">
        <title>Cohnella phylogeny.</title>
        <authorList>
            <person name="Dunlap C."/>
        </authorList>
    </citation>
    <scope>NUCLEOTIDE SEQUENCE [LARGE SCALE GENOMIC DNA]</scope>
    <source>
        <strain evidence="9 10">CBP 2801</strain>
    </source>
</reference>
<evidence type="ECO:0000256" key="1">
    <source>
        <dbReference type="ARBA" id="ARBA00004651"/>
    </source>
</evidence>
<feature type="transmembrane region" description="Helical" evidence="7">
    <location>
        <begin position="316"/>
        <end position="340"/>
    </location>
</feature>
<dbReference type="PROSITE" id="PS50850">
    <property type="entry name" value="MFS"/>
    <property type="match status" value="1"/>
</dbReference>
<dbReference type="SUPFAM" id="SSF103473">
    <property type="entry name" value="MFS general substrate transporter"/>
    <property type="match status" value="1"/>
</dbReference>
<evidence type="ECO:0000256" key="4">
    <source>
        <dbReference type="ARBA" id="ARBA00022692"/>
    </source>
</evidence>
<dbReference type="Gene3D" id="1.20.1250.20">
    <property type="entry name" value="MFS general substrate transporter like domains"/>
    <property type="match status" value="1"/>
</dbReference>
<name>A0A7X0VXU5_9BACL</name>
<dbReference type="RefSeq" id="WP_185131636.1">
    <property type="nucleotide sequence ID" value="NZ_JACJVO010000031.1"/>
</dbReference>
<feature type="transmembrane region" description="Helical" evidence="7">
    <location>
        <begin position="265"/>
        <end position="285"/>
    </location>
</feature>
<keyword evidence="5 7" id="KW-1133">Transmembrane helix</keyword>
<dbReference type="EMBL" id="JACJVO010000031">
    <property type="protein sequence ID" value="MBB6733990.1"/>
    <property type="molecule type" value="Genomic_DNA"/>
</dbReference>
<feature type="transmembrane region" description="Helical" evidence="7">
    <location>
        <begin position="156"/>
        <end position="178"/>
    </location>
</feature>
<dbReference type="AlphaFoldDB" id="A0A7X0VXU5"/>
<proteinExistence type="predicted"/>
<evidence type="ECO:0000256" key="6">
    <source>
        <dbReference type="ARBA" id="ARBA00023136"/>
    </source>
</evidence>
<feature type="domain" description="Major facilitator superfamily (MFS) profile" evidence="8">
    <location>
        <begin position="32"/>
        <end position="404"/>
    </location>
</feature>
<dbReference type="GO" id="GO:0005886">
    <property type="term" value="C:plasma membrane"/>
    <property type="evidence" value="ECO:0007669"/>
    <property type="project" value="UniProtKB-SubCell"/>
</dbReference>
<sequence>MENAKTSRTVNAGAAANQVRSVSRTDRLPIWSLLALSMAGFMAIMTETMPAGLLLQIGRGLGISEALAGQFVTLFAVGSVAAAIPLMTATRSWSRKRVLLLALGSLFVFNAVTAVSAHYAVTLIARFAAGMATGLIWGLLAGYARRMVPPSRQGRALAIVGVGQPVALSLGVPIGTWLGTMWDWQVIFGILSALTFALIVWVWSAVPDYPGQAAHQRQPIRHIFMMPGVRLVLFVLFVWILAHNVLYTYIAPFLTHAGLAGRLDLALLIFGISSLAGIWLTGMLVDGRLRTLTLLSLAGFAVASLLLGFAGAQPLWIYIGVSAWGLTFGGGPTLLQTAIADAAGEGADMAQSMLVTVFNVAVAGGGVIGGLLLERAGPGSFPWVLVALSLAGLLAVWRSKTRVFQDRSA</sequence>
<keyword evidence="2" id="KW-0813">Transport</keyword>
<dbReference type="CDD" id="cd17324">
    <property type="entry name" value="MFS_NepI_like"/>
    <property type="match status" value="1"/>
</dbReference>
<dbReference type="Proteomes" id="UP000564644">
    <property type="component" value="Unassembled WGS sequence"/>
</dbReference>
<keyword evidence="3" id="KW-1003">Cell membrane</keyword>
<comment type="subcellular location">
    <subcellularLocation>
        <location evidence="1">Cell membrane</location>
        <topology evidence="1">Multi-pass membrane protein</topology>
    </subcellularLocation>
</comment>
<dbReference type="InterPro" id="IPR011701">
    <property type="entry name" value="MFS"/>
</dbReference>
<evidence type="ECO:0000256" key="3">
    <source>
        <dbReference type="ARBA" id="ARBA00022475"/>
    </source>
</evidence>
<evidence type="ECO:0000256" key="5">
    <source>
        <dbReference type="ARBA" id="ARBA00022989"/>
    </source>
</evidence>
<feature type="transmembrane region" description="Helical" evidence="7">
    <location>
        <begin position="66"/>
        <end position="86"/>
    </location>
</feature>
<keyword evidence="10" id="KW-1185">Reference proteome</keyword>
<comment type="caution">
    <text evidence="9">The sequence shown here is derived from an EMBL/GenBank/DDBJ whole genome shotgun (WGS) entry which is preliminary data.</text>
</comment>
<evidence type="ECO:0000256" key="7">
    <source>
        <dbReference type="SAM" id="Phobius"/>
    </source>
</evidence>
<feature type="transmembrane region" description="Helical" evidence="7">
    <location>
        <begin position="292"/>
        <end position="310"/>
    </location>
</feature>
<dbReference type="InterPro" id="IPR036259">
    <property type="entry name" value="MFS_trans_sf"/>
</dbReference>
<protein>
    <submittedName>
        <fullName evidence="9">MFS transporter</fullName>
    </submittedName>
</protein>
<feature type="transmembrane region" description="Helical" evidence="7">
    <location>
        <begin position="28"/>
        <end position="46"/>
    </location>
</feature>
<feature type="transmembrane region" description="Helical" evidence="7">
    <location>
        <begin position="227"/>
        <end position="250"/>
    </location>
</feature>
<dbReference type="PANTHER" id="PTHR43124">
    <property type="entry name" value="PURINE EFFLUX PUMP PBUE"/>
    <property type="match status" value="1"/>
</dbReference>
<dbReference type="Pfam" id="PF07690">
    <property type="entry name" value="MFS_1"/>
    <property type="match status" value="1"/>
</dbReference>
<dbReference type="PANTHER" id="PTHR43124:SF3">
    <property type="entry name" value="CHLORAMPHENICOL EFFLUX PUMP RV0191"/>
    <property type="match status" value="1"/>
</dbReference>